<protein>
    <submittedName>
        <fullName evidence="3">Acyl-CoA synthetase (NDP forming)</fullName>
    </submittedName>
</protein>
<dbReference type="RefSeq" id="WP_170236141.1">
    <property type="nucleotide sequence ID" value="NZ_VIUW01000001.1"/>
</dbReference>
<evidence type="ECO:0000313" key="3">
    <source>
        <dbReference type="EMBL" id="TWD16721.1"/>
    </source>
</evidence>
<organism evidence="3 4">
    <name type="scientific">Marihabitans asiaticum</name>
    <dbReference type="NCBI Taxonomy" id="415218"/>
    <lineage>
        <taxon>Bacteria</taxon>
        <taxon>Bacillati</taxon>
        <taxon>Actinomycetota</taxon>
        <taxon>Actinomycetes</taxon>
        <taxon>Micrococcales</taxon>
        <taxon>Intrasporangiaceae</taxon>
        <taxon>Marihabitans</taxon>
    </lineage>
</organism>
<dbReference type="InterPro" id="IPR016102">
    <property type="entry name" value="Succinyl-CoA_synth-like"/>
</dbReference>
<dbReference type="InterPro" id="IPR003781">
    <property type="entry name" value="CoA-bd"/>
</dbReference>
<keyword evidence="1" id="KW-0067">ATP-binding</keyword>
<dbReference type="SUPFAM" id="SSF52210">
    <property type="entry name" value="Succinyl-CoA synthetase domains"/>
    <property type="match status" value="2"/>
</dbReference>
<dbReference type="InterPro" id="IPR032875">
    <property type="entry name" value="Succ_CoA_lig_flav_dom"/>
</dbReference>
<dbReference type="Proteomes" id="UP000315628">
    <property type="component" value="Unassembled WGS sequence"/>
</dbReference>
<reference evidence="3 4" key="1">
    <citation type="submission" date="2019-06" db="EMBL/GenBank/DDBJ databases">
        <title>Sequencing the genomes of 1000 actinobacteria strains.</title>
        <authorList>
            <person name="Klenk H.-P."/>
        </authorList>
    </citation>
    <scope>NUCLEOTIDE SEQUENCE [LARGE SCALE GENOMIC DNA]</scope>
    <source>
        <strain evidence="3 4">DSM 18935</strain>
    </source>
</reference>
<dbReference type="Pfam" id="PF19045">
    <property type="entry name" value="Ligase_CoA_2"/>
    <property type="match status" value="1"/>
</dbReference>
<dbReference type="GO" id="GO:0005524">
    <property type="term" value="F:ATP binding"/>
    <property type="evidence" value="ECO:0007669"/>
    <property type="project" value="UniProtKB-UniRule"/>
</dbReference>
<dbReference type="SUPFAM" id="SSF56059">
    <property type="entry name" value="Glutathione synthetase ATP-binding domain-like"/>
    <property type="match status" value="1"/>
</dbReference>
<feature type="domain" description="ATP-grasp" evidence="2">
    <location>
        <begin position="502"/>
        <end position="708"/>
    </location>
</feature>
<gene>
    <name evidence="3" type="ORF">FB557_0256</name>
</gene>
<dbReference type="PANTHER" id="PTHR42793:SF1">
    <property type="entry name" value="PEPTIDYL-LYSINE N-ACETYLTRANSFERASE PATZ"/>
    <property type="match status" value="1"/>
</dbReference>
<dbReference type="Gene3D" id="3.30.1490.20">
    <property type="entry name" value="ATP-grasp fold, A domain"/>
    <property type="match status" value="1"/>
</dbReference>
<evidence type="ECO:0000256" key="1">
    <source>
        <dbReference type="PROSITE-ProRule" id="PRU00409"/>
    </source>
</evidence>
<dbReference type="GO" id="GO:0043758">
    <property type="term" value="F:acetate-CoA ligase (ADP-forming) activity"/>
    <property type="evidence" value="ECO:0007669"/>
    <property type="project" value="InterPro"/>
</dbReference>
<dbReference type="Pfam" id="PF13607">
    <property type="entry name" value="Succ_CoA_lig"/>
    <property type="match status" value="1"/>
</dbReference>
<dbReference type="Gene3D" id="3.40.50.720">
    <property type="entry name" value="NAD(P)-binding Rossmann-like Domain"/>
    <property type="match status" value="1"/>
</dbReference>
<keyword evidence="4" id="KW-1185">Reference proteome</keyword>
<dbReference type="Gene3D" id="3.30.470.20">
    <property type="entry name" value="ATP-grasp fold, B domain"/>
    <property type="match status" value="1"/>
</dbReference>
<dbReference type="Pfam" id="PF13549">
    <property type="entry name" value="ATP-grasp_5"/>
    <property type="match status" value="1"/>
</dbReference>
<dbReference type="SMART" id="SM00881">
    <property type="entry name" value="CoA_binding"/>
    <property type="match status" value="1"/>
</dbReference>
<dbReference type="InterPro" id="IPR043938">
    <property type="entry name" value="Ligase_CoA_dom"/>
</dbReference>
<evidence type="ECO:0000259" key="2">
    <source>
        <dbReference type="PROSITE" id="PS50975"/>
    </source>
</evidence>
<dbReference type="InterPro" id="IPR011761">
    <property type="entry name" value="ATP-grasp"/>
</dbReference>
<name>A0A560WGA7_9MICO</name>
<proteinExistence type="predicted"/>
<dbReference type="InterPro" id="IPR036291">
    <property type="entry name" value="NAD(P)-bd_dom_sf"/>
</dbReference>
<dbReference type="PROSITE" id="PS50975">
    <property type="entry name" value="ATP_GRASP"/>
    <property type="match status" value="1"/>
</dbReference>
<dbReference type="SUPFAM" id="SSF51735">
    <property type="entry name" value="NAD(P)-binding Rossmann-fold domains"/>
    <property type="match status" value="1"/>
</dbReference>
<dbReference type="AlphaFoldDB" id="A0A560WGA7"/>
<comment type="caution">
    <text evidence="3">The sequence shown here is derived from an EMBL/GenBank/DDBJ whole genome shotgun (WGS) entry which is preliminary data.</text>
</comment>
<evidence type="ECO:0000313" key="4">
    <source>
        <dbReference type="Proteomes" id="UP000315628"/>
    </source>
</evidence>
<keyword evidence="1" id="KW-0547">Nucleotide-binding</keyword>
<dbReference type="GO" id="GO:0046872">
    <property type="term" value="F:metal ion binding"/>
    <property type="evidence" value="ECO:0007669"/>
    <property type="project" value="InterPro"/>
</dbReference>
<dbReference type="EMBL" id="VIUW01000001">
    <property type="protein sequence ID" value="TWD16721.1"/>
    <property type="molecule type" value="Genomic_DNA"/>
</dbReference>
<sequence>MTMHQPPEVGLHDALDALFRPRAVAVVGASGRPGNPFARPLQYLTAFGFEGQVFPINPAYDELGGLPCYASLADVPATIDLALMMVPAKGAIDLMPEVAAAGARTAVIFASGFGEAGQGGQSLQRDLLAAARTHGIRLIGPNCQGVLSTTTHMYGTFTAALENGPIATGSLAYVGQSGAVGGSILSLAGERGIGLSSWVSTGNQDDLDTVTVGRYLIEQDDTRALAMYLESATDEEAFLDLASRAAEVGKPLIVLRSAVSAAGARAAASHTGAIVGNSAAFDATVAEFGVIEAHDIDELIDLAHANTSLPALHGSRAGIVTTSGGAGSLAADLLDASGLHVPEFSTSAQAHLSDLVPEFGAVENPVDVTAQIFRDTDPSDFIDVCRRVKQMDEIDGLLIALTLVTGDFATRTAEALASLVQDSAKPIVVAWAASHEQTADARAHLKSMGLPVYDSVGRAARALASLRRITQPSASPAAPVWAAEVARIVESMDGAVTEAGGRALLAAASIPVPHATLVTDRPSAEAATTQFKSPVVVKIQSKRILHKSEVDGVLVGVPPHQIPDTFTEMMERFADSEPDGVLVQELVPSGPELIVGVTTSNGAVPLVTVGLGGTATELFRDTATTFAPVSAERARALILQTRSSALLTGFRGQQEYDIAAVADVVARVSQLAASAGPRVGELEINPLRISHDPTRPVVALDFLMRLITKEND</sequence>
<dbReference type="Pfam" id="PF13380">
    <property type="entry name" value="CoA_binding_2"/>
    <property type="match status" value="1"/>
</dbReference>
<dbReference type="InterPro" id="IPR013815">
    <property type="entry name" value="ATP_grasp_subdomain_1"/>
</dbReference>
<accession>A0A560WGA7</accession>
<dbReference type="PANTHER" id="PTHR42793">
    <property type="entry name" value="COA BINDING DOMAIN CONTAINING PROTEIN"/>
    <property type="match status" value="1"/>
</dbReference>
<dbReference type="Gene3D" id="3.40.50.261">
    <property type="entry name" value="Succinyl-CoA synthetase domains"/>
    <property type="match status" value="2"/>
</dbReference>